<evidence type="ECO:0000256" key="1">
    <source>
        <dbReference type="SAM" id="MobiDB-lite"/>
    </source>
</evidence>
<evidence type="ECO:0000259" key="2">
    <source>
        <dbReference type="Pfam" id="PF02371"/>
    </source>
</evidence>
<evidence type="ECO:0000313" key="4">
    <source>
        <dbReference type="Proteomes" id="UP001596119"/>
    </source>
</evidence>
<dbReference type="Proteomes" id="UP001596119">
    <property type="component" value="Unassembled WGS sequence"/>
</dbReference>
<feature type="compositionally biased region" description="Basic residues" evidence="1">
    <location>
        <begin position="122"/>
        <end position="141"/>
    </location>
</feature>
<dbReference type="Pfam" id="PF02371">
    <property type="entry name" value="Transposase_20"/>
    <property type="match status" value="1"/>
</dbReference>
<feature type="compositionally biased region" description="Basic and acidic residues" evidence="1">
    <location>
        <begin position="11"/>
        <end position="26"/>
    </location>
</feature>
<feature type="compositionally biased region" description="Basic and acidic residues" evidence="1">
    <location>
        <begin position="167"/>
        <end position="180"/>
    </location>
</feature>
<feature type="region of interest" description="Disordered" evidence="1">
    <location>
        <begin position="1"/>
        <end position="29"/>
    </location>
</feature>
<accession>A0ABW1ID10</accession>
<feature type="compositionally biased region" description="Polar residues" evidence="1">
    <location>
        <begin position="228"/>
        <end position="239"/>
    </location>
</feature>
<reference evidence="4" key="1">
    <citation type="journal article" date="2019" name="Int. J. Syst. Evol. Microbiol.">
        <title>The Global Catalogue of Microorganisms (GCM) 10K type strain sequencing project: providing services to taxonomists for standard genome sequencing and annotation.</title>
        <authorList>
            <consortium name="The Broad Institute Genomics Platform"/>
            <consortium name="The Broad Institute Genome Sequencing Center for Infectious Disease"/>
            <person name="Wu L."/>
            <person name="Ma J."/>
        </authorList>
    </citation>
    <scope>NUCLEOTIDE SEQUENCE [LARGE SCALE GENOMIC DNA]</scope>
    <source>
        <strain evidence="4">CGMCC 4.7397</strain>
    </source>
</reference>
<sequence>MTDDPELTARLVDRSRSAGHREDACRWADPGGLARSLPGLATIGAPALVAVVGDATRFPTARHFKSFTGLTPRAAETGQTDRKGQPMSRGRTGAAAHHPGPGRGQRPPPGPTTGAPLLHPDRRTRREPHQGRLRNRRRPGRTRLDGAAPQHALRRLRHRQRPGHPSRGQEDRRRALDRPTRGPGPATQPQEHQPGPGGEGPSASPHITPQVRHPKAPTNEATFPSAILTPTATVRKTHP</sequence>
<organism evidence="3 4">
    <name type="scientific">Pseudonocardia lutea</name>
    <dbReference type="NCBI Taxonomy" id="2172015"/>
    <lineage>
        <taxon>Bacteria</taxon>
        <taxon>Bacillati</taxon>
        <taxon>Actinomycetota</taxon>
        <taxon>Actinomycetes</taxon>
        <taxon>Pseudonocardiales</taxon>
        <taxon>Pseudonocardiaceae</taxon>
        <taxon>Pseudonocardia</taxon>
    </lineage>
</organism>
<dbReference type="EMBL" id="JBHSQK010000074">
    <property type="protein sequence ID" value="MFC5951517.1"/>
    <property type="molecule type" value="Genomic_DNA"/>
</dbReference>
<feature type="compositionally biased region" description="Basic residues" evidence="1">
    <location>
        <begin position="152"/>
        <end position="164"/>
    </location>
</feature>
<protein>
    <submittedName>
        <fullName evidence="3">Transposase</fullName>
    </submittedName>
</protein>
<feature type="domain" description="Transposase IS116/IS110/IS902 C-terminal" evidence="2">
    <location>
        <begin position="34"/>
        <end position="91"/>
    </location>
</feature>
<proteinExistence type="predicted"/>
<dbReference type="RefSeq" id="WP_379569595.1">
    <property type="nucleotide sequence ID" value="NZ_JBHSQK010000074.1"/>
</dbReference>
<comment type="caution">
    <text evidence="3">The sequence shown here is derived from an EMBL/GenBank/DDBJ whole genome shotgun (WGS) entry which is preliminary data.</text>
</comment>
<evidence type="ECO:0000313" key="3">
    <source>
        <dbReference type="EMBL" id="MFC5951517.1"/>
    </source>
</evidence>
<keyword evidence="4" id="KW-1185">Reference proteome</keyword>
<name>A0ABW1ID10_9PSEU</name>
<feature type="region of interest" description="Disordered" evidence="1">
    <location>
        <begin position="62"/>
        <end position="239"/>
    </location>
</feature>
<dbReference type="InterPro" id="IPR003346">
    <property type="entry name" value="Transposase_20"/>
</dbReference>
<gene>
    <name evidence="3" type="ORF">ACFQH9_24945</name>
</gene>
<feature type="compositionally biased region" description="Low complexity" evidence="1">
    <location>
        <begin position="89"/>
        <end position="99"/>
    </location>
</feature>